<dbReference type="PANTHER" id="PTHR24559:SF427">
    <property type="entry name" value="RNA-DIRECTED DNA POLYMERASE"/>
    <property type="match status" value="1"/>
</dbReference>
<evidence type="ECO:0000256" key="7">
    <source>
        <dbReference type="ARBA" id="ARBA00022918"/>
    </source>
</evidence>
<feature type="compositionally biased region" description="Basic and acidic residues" evidence="8">
    <location>
        <begin position="585"/>
        <end position="595"/>
    </location>
</feature>
<feature type="non-terminal residue" evidence="10">
    <location>
        <position position="1614"/>
    </location>
</feature>
<dbReference type="GO" id="GO:0008233">
    <property type="term" value="F:peptidase activity"/>
    <property type="evidence" value="ECO:0007669"/>
    <property type="project" value="UniProtKB-KW"/>
</dbReference>
<feature type="region of interest" description="Disordered" evidence="8">
    <location>
        <begin position="930"/>
        <end position="952"/>
    </location>
</feature>
<keyword evidence="3" id="KW-0548">Nucleotidyltransferase</keyword>
<evidence type="ECO:0000256" key="8">
    <source>
        <dbReference type="SAM" id="MobiDB-lite"/>
    </source>
</evidence>
<dbReference type="Gene3D" id="3.10.10.10">
    <property type="entry name" value="HIV Type 1 Reverse Transcriptase, subunit A, domain 1"/>
    <property type="match status" value="2"/>
</dbReference>
<dbReference type="InterPro" id="IPR013103">
    <property type="entry name" value="RVT_2"/>
</dbReference>
<sequence>MTPATASSGLVPNPSPQKPCITPPRDDWDRLFQSMFNEYFNPPTIVVSPVPVAAAPRVVDLAGSPMSTSIDQDAPSTSILSTQDQEHSPIISQGFKESPKTPHFHDDPLHEYLHEDSTSHGSSSNVRPIHTPFESLGRWTKDHPIANVIGVPSPMTKPSLIDAMQEEIHEFKRIQVWELVPCPDKVMLIKLKWIHKVKTDEVGEELKNKARLVAQGFRQEEDADHAGGQDTRRSTSGSTQFLDYGFHFNKIPLYCDNKTTIALCCNIVQHSRAKHRKIHFLDREAKFEKHVPRNAKTSNRGRGRVKVVTRGISCIILKISLASITILHDLDCPSVKYLFVFELYVTNLIKIMCFITAKQIKLDLELVPKEKRLKIRKSNGRLNPGKKQREPTFQVVLDALALTPCYSAFLITADVPEVYMHQFWDSIHKYDNSDRFKMDKKKKFDLNLEIFGDIFQICPRVHGQNFDELPIDEDIMSFFKELGHTREIKSIIDVVVDQMHQPWRTFATVINSSLSGKTTGVTPPKKAQKFKKHASPKLTTIPVSPEEPTRKSKRVKRPTKKSTNAPTVGVVIRETPVMSLSKKEKITVEKRKYSENETDENETGFEYNQEDNEEDVKDDEEEKGDELVKTSSNSTDDEDETNVEDKAEGEITLNQVVENAHVTLSTIAKKIELPVTRFSHSSDFASKFLKFSDIPHTDAEIVSLMDFHVHHEVPSNQTPTLLTVPLFVITDSSLVYSTFIPQSLPSFTPQPQQSILTPPQTTEATNPLSEVSNFAPSVIKSMVTASLEHVVLAKESSQPMSTCEVGASLTKFELKKILIDKMEESQSYLTATEYRECYDGLIKSYDLNNKEPEFEVADSEMPQDQEENLGDDDEEPKKRLYLNIVMDNPNSPNEPNEDILEENPVIPEPNHVEDAYDPNEMVDILDDEDLVDHDGDDEEPKEEPEEEPEQQIRHKNQFAQHPNPQPDNMNGCTYEVGGPSIAAIEGPSFPLPAPGLHVPPTVIEDLSTRLGNLKYRHGVLIRKMKEVSNAEVADSIAIGEIHPRVSTVEEQVENRVENYSSGQMAVPGQDEIVGLSQQSGCDGESRGYLDVVHAVDGGTSYYFGEETPRTASGASVVVFFLFLPEVFPDELPGLLPPRQVEFHIDLIPGATPVARAPYRLAPSEIKELFEQLRKLSKKGFIRPSSSPWGAPVLFVKKKDGSFRMCTDYKELNKLTMKNRYPLPRIDDLFDQLQGSSVYSNIDLRSGYHQLRIREEDIPITAFRTRYGHYEFQVMPFGLTNAPAVFMDLMNHVCKPYLDKFVIVSIDDILIYSKNKEEHGEHLKTILNLLRTEKLYAMFTKCGFWLNFVQFLGHVIDSNRVHVDPAKIEAIKNWTAPTTPTEVRQFLGLAVEEVFPDELPGLPPPRKVEFRIDLILGAAPVARVPYRLAPSEMKELSEQLREFSEKGFIRPSSSPWGAPIDLRPGYHQLRIREEDIPITAFRTRYGHYEFQFLGHVIDSNEVHVDPAKIEAIKNWTAPTTPTEVRQFLGLAGSEDFVVYCDASLKGFGAVLMQREKANVVADALSRKDKEPIQVRALVEMVHNNLHEKIRNAQVEACKEENIGAERFVGEGEPFE</sequence>
<feature type="compositionally biased region" description="Acidic residues" evidence="8">
    <location>
        <begin position="596"/>
        <end position="624"/>
    </location>
</feature>
<evidence type="ECO:0000256" key="3">
    <source>
        <dbReference type="ARBA" id="ARBA00022695"/>
    </source>
</evidence>
<feature type="compositionally biased region" description="Polar residues" evidence="8">
    <location>
        <begin position="66"/>
        <end position="83"/>
    </location>
</feature>
<feature type="region of interest" description="Disordered" evidence="8">
    <location>
        <begin position="516"/>
        <end position="572"/>
    </location>
</feature>
<accession>A0A6L2N009</accession>
<evidence type="ECO:0000256" key="2">
    <source>
        <dbReference type="ARBA" id="ARBA00022679"/>
    </source>
</evidence>
<dbReference type="Pfam" id="PF00078">
    <property type="entry name" value="RVT_1"/>
    <property type="match status" value="1"/>
</dbReference>
<evidence type="ECO:0000256" key="5">
    <source>
        <dbReference type="ARBA" id="ARBA00022759"/>
    </source>
</evidence>
<dbReference type="GO" id="GO:0004519">
    <property type="term" value="F:endonuclease activity"/>
    <property type="evidence" value="ECO:0007669"/>
    <property type="project" value="UniProtKB-KW"/>
</dbReference>
<feature type="compositionally biased region" description="Basic residues" evidence="8">
    <location>
        <begin position="551"/>
        <end position="560"/>
    </location>
</feature>
<dbReference type="InterPro" id="IPR043502">
    <property type="entry name" value="DNA/RNA_pol_sf"/>
</dbReference>
<dbReference type="Pfam" id="PF07727">
    <property type="entry name" value="RVT_2"/>
    <property type="match status" value="1"/>
</dbReference>
<keyword evidence="2" id="KW-0808">Transferase</keyword>
<dbReference type="PROSITE" id="PS50878">
    <property type="entry name" value="RT_POL"/>
    <property type="match status" value="1"/>
</dbReference>
<dbReference type="InterPro" id="IPR053134">
    <property type="entry name" value="RNA-dir_DNA_polymerase"/>
</dbReference>
<dbReference type="EMBL" id="BKCJ010007584">
    <property type="protein sequence ID" value="GEU77995.1"/>
    <property type="molecule type" value="Genomic_DNA"/>
</dbReference>
<feature type="compositionally biased region" description="Polar residues" evidence="8">
    <location>
        <begin position="1"/>
        <end position="10"/>
    </location>
</feature>
<comment type="caution">
    <text evidence="10">The sequence shown here is derived from an EMBL/GenBank/DDBJ whole genome shotgun (WGS) entry which is preliminary data.</text>
</comment>
<evidence type="ECO:0000256" key="1">
    <source>
        <dbReference type="ARBA" id="ARBA00022670"/>
    </source>
</evidence>
<keyword evidence="7 10" id="KW-0695">RNA-directed DNA polymerase</keyword>
<gene>
    <name evidence="10" type="ORF">Tci_049973</name>
</gene>
<reference evidence="10" key="1">
    <citation type="journal article" date="2019" name="Sci. Rep.">
        <title>Draft genome of Tanacetum cinerariifolium, the natural source of mosquito coil.</title>
        <authorList>
            <person name="Yamashiro T."/>
            <person name="Shiraishi A."/>
            <person name="Satake H."/>
            <person name="Nakayama K."/>
        </authorList>
    </citation>
    <scope>NUCLEOTIDE SEQUENCE</scope>
</reference>
<feature type="compositionally biased region" description="Basic and acidic residues" evidence="8">
    <location>
        <begin position="218"/>
        <end position="233"/>
    </location>
</feature>
<feature type="domain" description="Reverse transcriptase" evidence="9">
    <location>
        <begin position="1176"/>
        <end position="1355"/>
    </location>
</feature>
<dbReference type="InterPro" id="IPR043128">
    <property type="entry name" value="Rev_trsase/Diguanyl_cyclase"/>
</dbReference>
<dbReference type="FunFam" id="3.10.10.10:FF:000007">
    <property type="entry name" value="Retrovirus-related Pol polyprotein from transposon 17.6-like Protein"/>
    <property type="match status" value="1"/>
</dbReference>
<feature type="compositionally biased region" description="Acidic residues" evidence="8">
    <location>
        <begin position="854"/>
        <end position="874"/>
    </location>
</feature>
<feature type="region of interest" description="Disordered" evidence="8">
    <location>
        <begin position="1"/>
        <end position="26"/>
    </location>
</feature>
<feature type="region of interest" description="Disordered" evidence="8">
    <location>
        <begin position="854"/>
        <end position="876"/>
    </location>
</feature>
<evidence type="ECO:0000256" key="6">
    <source>
        <dbReference type="ARBA" id="ARBA00022801"/>
    </source>
</evidence>
<dbReference type="InterPro" id="IPR000477">
    <property type="entry name" value="RT_dom"/>
</dbReference>
<keyword evidence="6" id="KW-0378">Hydrolase</keyword>
<evidence type="ECO:0000313" key="10">
    <source>
        <dbReference type="EMBL" id="GEU77995.1"/>
    </source>
</evidence>
<keyword evidence="1" id="KW-0645">Protease</keyword>
<feature type="region of interest" description="Disordered" evidence="8">
    <location>
        <begin position="585"/>
        <end position="650"/>
    </location>
</feature>
<feature type="region of interest" description="Disordered" evidence="8">
    <location>
        <begin position="217"/>
        <end position="236"/>
    </location>
</feature>
<dbReference type="CDD" id="cd01647">
    <property type="entry name" value="RT_LTR"/>
    <property type="match status" value="1"/>
</dbReference>
<keyword evidence="5" id="KW-0255">Endonuclease</keyword>
<name>A0A6L2N009_TANCI</name>
<evidence type="ECO:0000256" key="4">
    <source>
        <dbReference type="ARBA" id="ARBA00022722"/>
    </source>
</evidence>
<feature type="region of interest" description="Disordered" evidence="8">
    <location>
        <begin position="66"/>
        <end position="105"/>
    </location>
</feature>
<dbReference type="PANTHER" id="PTHR24559">
    <property type="entry name" value="TRANSPOSON TY3-I GAG-POL POLYPROTEIN"/>
    <property type="match status" value="1"/>
</dbReference>
<evidence type="ECO:0000259" key="9">
    <source>
        <dbReference type="PROSITE" id="PS50878"/>
    </source>
</evidence>
<feature type="compositionally biased region" description="Acidic residues" evidence="8">
    <location>
        <begin position="930"/>
        <end position="949"/>
    </location>
</feature>
<dbReference type="GO" id="GO:0006508">
    <property type="term" value="P:proteolysis"/>
    <property type="evidence" value="ECO:0007669"/>
    <property type="project" value="UniProtKB-KW"/>
</dbReference>
<organism evidence="10">
    <name type="scientific">Tanacetum cinerariifolium</name>
    <name type="common">Dalmatian daisy</name>
    <name type="synonym">Chrysanthemum cinerariifolium</name>
    <dbReference type="NCBI Taxonomy" id="118510"/>
    <lineage>
        <taxon>Eukaryota</taxon>
        <taxon>Viridiplantae</taxon>
        <taxon>Streptophyta</taxon>
        <taxon>Embryophyta</taxon>
        <taxon>Tracheophyta</taxon>
        <taxon>Spermatophyta</taxon>
        <taxon>Magnoliopsida</taxon>
        <taxon>eudicotyledons</taxon>
        <taxon>Gunneridae</taxon>
        <taxon>Pentapetalae</taxon>
        <taxon>asterids</taxon>
        <taxon>campanulids</taxon>
        <taxon>Asterales</taxon>
        <taxon>Asteraceae</taxon>
        <taxon>Asteroideae</taxon>
        <taxon>Anthemideae</taxon>
        <taxon>Anthemidinae</taxon>
        <taxon>Tanacetum</taxon>
    </lineage>
</organism>
<dbReference type="Gene3D" id="3.30.70.270">
    <property type="match status" value="1"/>
</dbReference>
<keyword evidence="4" id="KW-0540">Nuclease</keyword>
<protein>
    <submittedName>
        <fullName evidence="10">Putative reverse transcriptase domain-containing protein</fullName>
    </submittedName>
</protein>
<proteinExistence type="predicted"/>
<feature type="compositionally biased region" description="Basic residues" evidence="8">
    <location>
        <begin position="526"/>
        <end position="535"/>
    </location>
</feature>
<dbReference type="SUPFAM" id="SSF56672">
    <property type="entry name" value="DNA/RNA polymerases"/>
    <property type="match status" value="2"/>
</dbReference>
<dbReference type="GO" id="GO:0003964">
    <property type="term" value="F:RNA-directed DNA polymerase activity"/>
    <property type="evidence" value="ECO:0007669"/>
    <property type="project" value="UniProtKB-KW"/>
</dbReference>